<dbReference type="SUPFAM" id="SSF75620">
    <property type="entry name" value="Release factor"/>
    <property type="match status" value="1"/>
</dbReference>
<dbReference type="GO" id="GO:0005737">
    <property type="term" value="C:cytoplasm"/>
    <property type="evidence" value="ECO:0007669"/>
    <property type="project" value="UniProtKB-ARBA"/>
</dbReference>
<dbReference type="Gene3D" id="3.30.160.20">
    <property type="match status" value="1"/>
</dbReference>
<dbReference type="PROSITE" id="PS00745">
    <property type="entry name" value="RF_PROK_I"/>
    <property type="match status" value="1"/>
</dbReference>
<accession>A0A150GA86</accession>
<comment type="similarity">
    <text evidence="1">Belongs to the prokaryotic/mitochondrial release factor family.</text>
</comment>
<dbReference type="FunFam" id="3.30.160.20:FF:000004">
    <property type="entry name" value="Peptide chain release factor 1"/>
    <property type="match status" value="1"/>
</dbReference>
<dbReference type="InterPro" id="IPR045853">
    <property type="entry name" value="Pep_chain_release_fac_I_sf"/>
</dbReference>
<dbReference type="PANTHER" id="PTHR43804:SF7">
    <property type="entry name" value="LD18447P"/>
    <property type="match status" value="1"/>
</dbReference>
<keyword evidence="3" id="KW-0648">Protein biosynthesis</keyword>
<keyword evidence="2" id="KW-0488">Methylation</keyword>
<comment type="caution">
    <text evidence="6">The sequence shown here is derived from an EMBL/GenBank/DDBJ whole genome shotgun (WGS) entry which is preliminary data.</text>
</comment>
<sequence>MGTGSSGSGGGDGTLEGSGGAAAGGGPPSPSSLREAGREYSRLRPLATAYERLTHVRQELADLASLLRDPDPDVRSLAEEEADALRQEAAALTRRLLLSLLPRDPRDGRPALLELRAGTGGHEAALFCGELLGMYQKLAASRGWSWQVLELAASDFGGVRHAVMAIADGGAGGGESCDDGHGGGAGGGDGSVGGVYGTLITESGAHRVQRVPVTDGMGRIHTSTAVVVVLAQADEIDVRIRPEDLRVETMRASGSGGQHVNVTDSAVRLTHLPTGIVVSCQNERSQQRNRAAAMKVGGGVARDQRWTCQRCGVHDIEGEARRSNVGAFERACDNVEIRQGLKSGPTPLVQRGE</sequence>
<dbReference type="GO" id="GO:0003747">
    <property type="term" value="F:translation release factor activity"/>
    <property type="evidence" value="ECO:0007669"/>
    <property type="project" value="InterPro"/>
</dbReference>
<dbReference type="STRING" id="33097.A0A150GA86"/>
<protein>
    <recommendedName>
        <fullName evidence="5">Prokaryotic-type class I peptide chain release factors domain-containing protein</fullName>
    </recommendedName>
</protein>
<evidence type="ECO:0000313" key="7">
    <source>
        <dbReference type="Proteomes" id="UP000075714"/>
    </source>
</evidence>
<dbReference type="EMBL" id="LSYV01000042">
    <property type="protein sequence ID" value="KXZ46752.1"/>
    <property type="molecule type" value="Genomic_DNA"/>
</dbReference>
<gene>
    <name evidence="6" type="ORF">GPECTOR_41g717</name>
</gene>
<feature type="domain" description="Prokaryotic-type class I peptide chain release factors" evidence="5">
    <location>
        <begin position="251"/>
        <end position="267"/>
    </location>
</feature>
<reference evidence="7" key="1">
    <citation type="journal article" date="2016" name="Nat. Commun.">
        <title>The Gonium pectorale genome demonstrates co-option of cell cycle regulation during the evolution of multicellularity.</title>
        <authorList>
            <person name="Hanschen E.R."/>
            <person name="Marriage T.N."/>
            <person name="Ferris P.J."/>
            <person name="Hamaji T."/>
            <person name="Toyoda A."/>
            <person name="Fujiyama A."/>
            <person name="Neme R."/>
            <person name="Noguchi H."/>
            <person name="Minakuchi Y."/>
            <person name="Suzuki M."/>
            <person name="Kawai-Toyooka H."/>
            <person name="Smith D.R."/>
            <person name="Sparks H."/>
            <person name="Anderson J."/>
            <person name="Bakaric R."/>
            <person name="Luria V."/>
            <person name="Karger A."/>
            <person name="Kirschner M.W."/>
            <person name="Durand P.M."/>
            <person name="Michod R.E."/>
            <person name="Nozaki H."/>
            <person name="Olson B.J."/>
        </authorList>
    </citation>
    <scope>NUCLEOTIDE SEQUENCE [LARGE SCALE GENOMIC DNA]</scope>
    <source>
        <strain evidence="7">NIES-2863</strain>
    </source>
</reference>
<evidence type="ECO:0000256" key="2">
    <source>
        <dbReference type="ARBA" id="ARBA00022481"/>
    </source>
</evidence>
<name>A0A150GA86_GONPE</name>
<dbReference type="AlphaFoldDB" id="A0A150GA86"/>
<dbReference type="InterPro" id="IPR050057">
    <property type="entry name" value="Prokaryotic/Mito_RF"/>
</dbReference>
<evidence type="ECO:0000256" key="3">
    <source>
        <dbReference type="ARBA" id="ARBA00022917"/>
    </source>
</evidence>
<dbReference type="Pfam" id="PF00472">
    <property type="entry name" value="RF-1"/>
    <property type="match status" value="1"/>
</dbReference>
<dbReference type="OrthoDB" id="2019491at2759"/>
<organism evidence="6 7">
    <name type="scientific">Gonium pectorale</name>
    <name type="common">Green alga</name>
    <dbReference type="NCBI Taxonomy" id="33097"/>
    <lineage>
        <taxon>Eukaryota</taxon>
        <taxon>Viridiplantae</taxon>
        <taxon>Chlorophyta</taxon>
        <taxon>core chlorophytes</taxon>
        <taxon>Chlorophyceae</taxon>
        <taxon>CS clade</taxon>
        <taxon>Chlamydomonadales</taxon>
        <taxon>Volvocaceae</taxon>
        <taxon>Gonium</taxon>
    </lineage>
</organism>
<dbReference type="SMART" id="SM00937">
    <property type="entry name" value="PCRF"/>
    <property type="match status" value="1"/>
</dbReference>
<dbReference type="InterPro" id="IPR000352">
    <property type="entry name" value="Pep_chain_release_fac_I"/>
</dbReference>
<feature type="region of interest" description="Disordered" evidence="4">
    <location>
        <begin position="1"/>
        <end position="40"/>
    </location>
</feature>
<feature type="compositionally biased region" description="Gly residues" evidence="4">
    <location>
        <begin position="1"/>
        <end position="26"/>
    </location>
</feature>
<keyword evidence="7" id="KW-1185">Reference proteome</keyword>
<dbReference type="PANTHER" id="PTHR43804">
    <property type="entry name" value="LD18447P"/>
    <property type="match status" value="1"/>
</dbReference>
<evidence type="ECO:0000256" key="4">
    <source>
        <dbReference type="SAM" id="MobiDB-lite"/>
    </source>
</evidence>
<dbReference type="Gene3D" id="3.30.70.1660">
    <property type="match status" value="1"/>
</dbReference>
<evidence type="ECO:0000256" key="1">
    <source>
        <dbReference type="ARBA" id="ARBA00010835"/>
    </source>
</evidence>
<dbReference type="InterPro" id="IPR005139">
    <property type="entry name" value="PCRF"/>
</dbReference>
<proteinExistence type="inferred from homology"/>
<dbReference type="Gene3D" id="6.10.140.1950">
    <property type="match status" value="1"/>
</dbReference>
<dbReference type="Pfam" id="PF03462">
    <property type="entry name" value="PCRF"/>
    <property type="match status" value="1"/>
</dbReference>
<dbReference type="Proteomes" id="UP000075714">
    <property type="component" value="Unassembled WGS sequence"/>
</dbReference>
<evidence type="ECO:0000313" key="6">
    <source>
        <dbReference type="EMBL" id="KXZ46752.1"/>
    </source>
</evidence>
<evidence type="ECO:0000259" key="5">
    <source>
        <dbReference type="PROSITE" id="PS00745"/>
    </source>
</evidence>